<dbReference type="PANTHER" id="PTHR23150">
    <property type="entry name" value="SULFATASE MODIFYING FACTOR 1, 2"/>
    <property type="match status" value="1"/>
</dbReference>
<sequence length="434" mass="50013">METLMDSSLSAMPVQARQARLIEHYQTVRQFSEYLCEPLVTEDYVIQSMPDVSPTKWHLAHTSWFFETFVLTQAVPNYQTLHPQYAYLFNSYYVTLGKRHCRPKRGLISRPTVEETYRYRAYVDQQMLALLQAMDAETFARWEPILDLGIHHEQQHQELMLTDLKHVFSENPLRPAYREFAPSNQQPAAPLRWLSYPEGIVWLGYEGQSFAFDNESPRHRQFVHSFQLASRLVTNGEYLAFIEDAGYTRQDLWLSSGWYTREDTGWTAPMYWEQLDGVWHQMTLGGLRPLDLAEPVCHLSYYEADAFARWAGKRLPTEAEWELAAQTVALDGSYADAGRYHPAALNVDSSNLPQQMFGEVWQWTQSAYSPYPGFQPAAGALGEYNGKFMSGQYVLRGASCATSRSHARLTYRNFFPPDARWQFSGLRLAADGEA</sequence>
<dbReference type="Pfam" id="PF03781">
    <property type="entry name" value="FGE-sulfatase"/>
    <property type="match status" value="2"/>
</dbReference>
<keyword evidence="7" id="KW-1185">Reference proteome</keyword>
<dbReference type="PANTHER" id="PTHR23150:SF36">
    <property type="entry name" value="HERCYNINE OXYGENASE"/>
    <property type="match status" value="1"/>
</dbReference>
<feature type="domain" description="DinB-like" evidence="5">
    <location>
        <begin position="26"/>
        <end position="159"/>
    </location>
</feature>
<evidence type="ECO:0000259" key="4">
    <source>
        <dbReference type="Pfam" id="PF03781"/>
    </source>
</evidence>
<dbReference type="Gene3D" id="3.90.1580.10">
    <property type="entry name" value="paralog of FGE (formylglycine-generating enzyme)"/>
    <property type="match status" value="1"/>
</dbReference>
<dbReference type="InterPro" id="IPR017806">
    <property type="entry name" value="EgtB"/>
</dbReference>
<organism evidence="6 7">
    <name type="scientific">Herpetosiphon gulosus</name>
    <dbReference type="NCBI Taxonomy" id="1973496"/>
    <lineage>
        <taxon>Bacteria</taxon>
        <taxon>Bacillati</taxon>
        <taxon>Chloroflexota</taxon>
        <taxon>Chloroflexia</taxon>
        <taxon>Herpetosiphonales</taxon>
        <taxon>Herpetosiphonaceae</taxon>
        <taxon>Herpetosiphon</taxon>
    </lineage>
</organism>
<dbReference type="InterPro" id="IPR051043">
    <property type="entry name" value="Sulfatase_Mod_Factor_Kinase"/>
</dbReference>
<gene>
    <name evidence="6" type="primary">egtB_4</name>
    <name evidence="6" type="ORF">Hgul01_01754</name>
</gene>
<feature type="domain" description="Sulfatase-modifying factor enzyme-like" evidence="4">
    <location>
        <begin position="355"/>
        <end position="429"/>
    </location>
</feature>
<proteinExistence type="predicted"/>
<dbReference type="InterPro" id="IPR042095">
    <property type="entry name" value="SUMF_sf"/>
</dbReference>
<dbReference type="NCBIfam" id="TIGR03440">
    <property type="entry name" value="egtB_TIGR03440"/>
    <property type="match status" value="1"/>
</dbReference>
<comment type="caution">
    <text evidence="6">The sequence shown here is derived from an EMBL/GenBank/DDBJ whole genome shotgun (WGS) entry which is preliminary data.</text>
</comment>
<name>A0ABP9WZI2_9CHLR</name>
<evidence type="ECO:0000256" key="3">
    <source>
        <dbReference type="ARBA" id="ARBA00037882"/>
    </source>
</evidence>
<feature type="domain" description="Sulfatase-modifying factor enzyme-like" evidence="4">
    <location>
        <begin position="193"/>
        <end position="346"/>
    </location>
</feature>
<evidence type="ECO:0000256" key="1">
    <source>
        <dbReference type="ARBA" id="ARBA00023002"/>
    </source>
</evidence>
<comment type="pathway">
    <text evidence="3">Amino-acid biosynthesis; ergothioneine biosynthesis.</text>
</comment>
<dbReference type="InterPro" id="IPR024775">
    <property type="entry name" value="DinB-like"/>
</dbReference>
<dbReference type="InterPro" id="IPR005532">
    <property type="entry name" value="SUMF_dom"/>
</dbReference>
<keyword evidence="1" id="KW-0560">Oxidoreductase</keyword>
<reference evidence="6 7" key="1">
    <citation type="submission" date="2024-02" db="EMBL/GenBank/DDBJ databases">
        <title>Herpetosiphon gulosus NBRC 112829.</title>
        <authorList>
            <person name="Ichikawa N."/>
            <person name="Katano-Makiyama Y."/>
            <person name="Hidaka K."/>
        </authorList>
    </citation>
    <scope>NUCLEOTIDE SEQUENCE [LARGE SCALE GENOMIC DNA]</scope>
    <source>
        <strain evidence="6 7">NBRC 112829</strain>
    </source>
</reference>
<evidence type="ECO:0000313" key="7">
    <source>
        <dbReference type="Proteomes" id="UP001428290"/>
    </source>
</evidence>
<evidence type="ECO:0000259" key="5">
    <source>
        <dbReference type="Pfam" id="PF12867"/>
    </source>
</evidence>
<keyword evidence="2" id="KW-0408">Iron</keyword>
<dbReference type="SUPFAM" id="SSF56436">
    <property type="entry name" value="C-type lectin-like"/>
    <property type="match status" value="1"/>
</dbReference>
<dbReference type="Pfam" id="PF12867">
    <property type="entry name" value="DinB_2"/>
    <property type="match status" value="1"/>
</dbReference>
<dbReference type="InterPro" id="IPR016187">
    <property type="entry name" value="CTDL_fold"/>
</dbReference>
<accession>A0ABP9WZI2</accession>
<dbReference type="RefSeq" id="WP_345721568.1">
    <property type="nucleotide sequence ID" value="NZ_BAABRU010000005.1"/>
</dbReference>
<evidence type="ECO:0000313" key="6">
    <source>
        <dbReference type="EMBL" id="GAA5527961.1"/>
    </source>
</evidence>
<dbReference type="EMBL" id="BAABRU010000005">
    <property type="protein sequence ID" value="GAA5527961.1"/>
    <property type="molecule type" value="Genomic_DNA"/>
</dbReference>
<dbReference type="Proteomes" id="UP001428290">
    <property type="component" value="Unassembled WGS sequence"/>
</dbReference>
<protein>
    <submittedName>
        <fullName evidence="6">Hercynine oxygenase</fullName>
    </submittedName>
</protein>
<evidence type="ECO:0000256" key="2">
    <source>
        <dbReference type="ARBA" id="ARBA00023004"/>
    </source>
</evidence>